<dbReference type="AlphaFoldDB" id="A0A2Z6I9V8"/>
<protein>
    <submittedName>
        <fullName evidence="1">Uncharacterized protein</fullName>
    </submittedName>
</protein>
<dbReference type="RefSeq" id="WP_120176778.1">
    <property type="nucleotide sequence ID" value="NZ_AP018786.1"/>
</dbReference>
<name>A0A2Z6I9V8_9BURK</name>
<accession>A0A2Z6I9V8</accession>
<dbReference type="Proteomes" id="UP000271003">
    <property type="component" value="Chromosome"/>
</dbReference>
<gene>
    <name evidence="1" type="ORF">SUTMEG_10330</name>
</gene>
<proteinExistence type="predicted"/>
<evidence type="ECO:0000313" key="2">
    <source>
        <dbReference type="Proteomes" id="UP000271003"/>
    </source>
</evidence>
<sequence>MTTESTALAVPPTLEDPDTLAELLTYAGGEFLRALRIEDPEEAARKVSEVLFGLAGVFSEESGIVQLPKGWTLAGAGARLRNDEIVVARLKELSDEDRALFDEDDQIIVLAIQVFFEEIEELARDWFERNNAEAFDDEAIHRFLADPVVHLMVLEFGSWLLGESTDEKTAKDAEAAE</sequence>
<keyword evidence="2" id="KW-1185">Reference proteome</keyword>
<dbReference type="KEGG" id="sutt:SUTMEG_10330"/>
<dbReference type="EMBL" id="AP018786">
    <property type="protein sequence ID" value="BBF23142.1"/>
    <property type="molecule type" value="Genomic_DNA"/>
</dbReference>
<reference evidence="1 2" key="1">
    <citation type="journal article" date="2018" name="Int. J. Syst. Evol. Microbiol.">
        <title>Mesosutterella multiformis gen. nov., sp. nov., a member of the family Sutterellaceae and Sutterella megalosphaeroides sp. nov., isolated from human faeces.</title>
        <authorList>
            <person name="Sakamoto M."/>
            <person name="Ikeyama N."/>
            <person name="Kunihiro T."/>
            <person name="Iino T."/>
            <person name="Yuki M."/>
            <person name="Ohkuma M."/>
        </authorList>
    </citation>
    <scope>NUCLEOTIDE SEQUENCE [LARGE SCALE GENOMIC DNA]</scope>
    <source>
        <strain evidence="1 2">6FBBBH3</strain>
    </source>
</reference>
<organism evidence="1 2">
    <name type="scientific">Sutterella megalosphaeroides</name>
    <dbReference type="NCBI Taxonomy" id="2494234"/>
    <lineage>
        <taxon>Bacteria</taxon>
        <taxon>Pseudomonadati</taxon>
        <taxon>Pseudomonadota</taxon>
        <taxon>Betaproteobacteria</taxon>
        <taxon>Burkholderiales</taxon>
        <taxon>Sutterellaceae</taxon>
        <taxon>Sutterella</taxon>
    </lineage>
</organism>
<evidence type="ECO:0000313" key="1">
    <source>
        <dbReference type="EMBL" id="BBF23142.1"/>
    </source>
</evidence>